<dbReference type="InterPro" id="IPR020807">
    <property type="entry name" value="PKS_DH"/>
</dbReference>
<reference evidence="9 10" key="1">
    <citation type="journal article" date="2021" name="Genome Biol. Evol.">
        <title>Complete Genome Sequencing of a Novel Gloeobacter Species from a Waterfall Cave in Mexico.</title>
        <authorList>
            <person name="Saw J.H."/>
            <person name="Cardona T."/>
            <person name="Montejano G."/>
        </authorList>
    </citation>
    <scope>NUCLEOTIDE SEQUENCE [LARGE SCALE GENOMIC DNA]</scope>
    <source>
        <strain evidence="9">MG652769</strain>
    </source>
</reference>
<dbReference type="SUPFAM" id="SSF50129">
    <property type="entry name" value="GroES-like"/>
    <property type="match status" value="1"/>
</dbReference>
<evidence type="ECO:0000256" key="2">
    <source>
        <dbReference type="ARBA" id="ARBA00022553"/>
    </source>
</evidence>
<proteinExistence type="predicted"/>
<dbReference type="InterPro" id="IPR049552">
    <property type="entry name" value="PKS_DH_N"/>
</dbReference>
<dbReference type="Gene3D" id="3.10.129.110">
    <property type="entry name" value="Polyketide synthase dehydratase"/>
    <property type="match status" value="1"/>
</dbReference>
<dbReference type="RefSeq" id="WP_230843398.1">
    <property type="nucleotide sequence ID" value="NZ_CP063845.1"/>
</dbReference>
<feature type="domain" description="Carrier" evidence="6">
    <location>
        <begin position="2009"/>
        <end position="2083"/>
    </location>
</feature>
<dbReference type="SUPFAM" id="SSF51735">
    <property type="entry name" value="NAD(P)-binding Rossmann-fold domains"/>
    <property type="match status" value="3"/>
</dbReference>
<dbReference type="PANTHER" id="PTHR43775">
    <property type="entry name" value="FATTY ACID SYNTHASE"/>
    <property type="match status" value="1"/>
</dbReference>
<dbReference type="InterPro" id="IPR014043">
    <property type="entry name" value="Acyl_transferase_dom"/>
</dbReference>
<dbReference type="CDD" id="cd08955">
    <property type="entry name" value="KR_2_FAS_SDR_x"/>
    <property type="match status" value="1"/>
</dbReference>
<dbReference type="SMART" id="SM00829">
    <property type="entry name" value="PKS_ER"/>
    <property type="match status" value="1"/>
</dbReference>
<dbReference type="Pfam" id="PF00109">
    <property type="entry name" value="ketoacyl-synt"/>
    <property type="match status" value="1"/>
</dbReference>
<dbReference type="InterPro" id="IPR042104">
    <property type="entry name" value="PKS_dehydratase_sf"/>
</dbReference>
<dbReference type="SMART" id="SM00823">
    <property type="entry name" value="PKS_PP"/>
    <property type="match status" value="1"/>
</dbReference>
<dbReference type="Gene3D" id="3.40.50.720">
    <property type="entry name" value="NAD(P)-binding Rossmann-like Domain"/>
    <property type="match status" value="3"/>
</dbReference>
<evidence type="ECO:0000256" key="5">
    <source>
        <dbReference type="PROSITE-ProRule" id="PRU01363"/>
    </source>
</evidence>
<dbReference type="Pfam" id="PF14765">
    <property type="entry name" value="PS-DH"/>
    <property type="match status" value="1"/>
</dbReference>
<dbReference type="InterPro" id="IPR009081">
    <property type="entry name" value="PP-bd_ACP"/>
</dbReference>
<dbReference type="InterPro" id="IPR020841">
    <property type="entry name" value="PKS_Beta-ketoAc_synthase_dom"/>
</dbReference>
<keyword evidence="1" id="KW-0596">Phosphopantetheine</keyword>
<dbReference type="PROSITE" id="PS52004">
    <property type="entry name" value="KS3_2"/>
    <property type="match status" value="1"/>
</dbReference>
<dbReference type="InterPro" id="IPR016035">
    <property type="entry name" value="Acyl_Trfase/lysoPLipase"/>
</dbReference>
<evidence type="ECO:0000313" key="9">
    <source>
        <dbReference type="EMBL" id="UFP96153.1"/>
    </source>
</evidence>
<keyword evidence="10" id="KW-1185">Reference proteome</keyword>
<dbReference type="Gene3D" id="3.30.70.3290">
    <property type="match status" value="1"/>
</dbReference>
<dbReference type="PROSITE" id="PS52019">
    <property type="entry name" value="PKS_MFAS_DH"/>
    <property type="match status" value="1"/>
</dbReference>
<dbReference type="CDD" id="cd05195">
    <property type="entry name" value="enoyl_red"/>
    <property type="match status" value="1"/>
</dbReference>
<dbReference type="CDD" id="cd00833">
    <property type="entry name" value="PKS"/>
    <property type="match status" value="1"/>
</dbReference>
<feature type="region of interest" description="N-terminal hotdog fold" evidence="5">
    <location>
        <begin position="905"/>
        <end position="1039"/>
    </location>
</feature>
<dbReference type="InterPro" id="IPR036291">
    <property type="entry name" value="NAD(P)-bd_dom_sf"/>
</dbReference>
<dbReference type="InterPro" id="IPR001227">
    <property type="entry name" value="Ac_transferase_dom_sf"/>
</dbReference>
<dbReference type="Pfam" id="PF00698">
    <property type="entry name" value="Acyl_transf_1"/>
    <property type="match status" value="1"/>
</dbReference>
<dbReference type="InterPro" id="IPR036736">
    <property type="entry name" value="ACP-like_sf"/>
</dbReference>
<dbReference type="InterPro" id="IPR011032">
    <property type="entry name" value="GroES-like_sf"/>
</dbReference>
<feature type="domain" description="Ketosynthase family 3 (KS3)" evidence="7">
    <location>
        <begin position="26"/>
        <end position="450"/>
    </location>
</feature>
<name>A0ABY3PRH9_9CYAN</name>
<evidence type="ECO:0000259" key="7">
    <source>
        <dbReference type="PROSITE" id="PS52004"/>
    </source>
</evidence>
<sequence length="2130" mass="225957">MYETDPIAAGPVPSAPESTKCESASLEPIAIIGIGCRFPGADGPAAFWQLMRDGVDAITEVPPERWDVGTLYDPDRFKPGKLNTRWGGFLKNIDGLDVNFFGISNREAIRLDPQHRLLMESTWEALEDAGQVPAQLDGSATGVFIGISGSDYGMNQFSSMELTDAYSGVGTALNMVLKRISYFYNFRGPGLAVDTACSSALTAVHLACRSIWDGQATLALAGGVNLQLSPSITLTLSKAGMMSPDGRCRSFDAGANGYVRADGAGVVVLKPLAQALADGDSVYAVIRGSAINQDGRSNGLTAPNGEAQKAVILDACRLAGVSPGQIDFVEAHGTGTPVGDPIEVNALGAVLAIDRPPGSYCALASVKTNIGHSESAAGVASLIKAALVLKHRQIPASLHFNEPNPAIPFDRLPLRVQTALGPLPKKEQANLVGVNGFGVGGTNIHIVLQEAPPQLPKPRPHASVRPLVLPLSARSPAALSSLAGRYCDFLASQTEDSLVDICYTASRRRGHLDHRLAVVGTGAAELVGALSQFIDQASGGTAPGRGAAGRRRLVFVLPGQGPQWWAMGRELLEREPVFCREIERCDALLTPHTGWSLKTELTLPQSDSRLDETAVAQPALFALQVALAALWRSWGVVPDAVVGHSVGEVAAAYIAGALDLEAAVSVVFHRSRLMQQATGHGKMVVTELSEPAAKQLLADTEGLSIAAVNSPTSVVISGEPEAIDRLVATLAETEIYHRLMPVNYAFHSSQMEPFKIALIEALAGLQPRAASIAIFSTVSGDAARGEDFGAAYWGANIRQAVRFADALAALAAEDYNLFVELGPHPVLSGVITQTLQSLEMQATVLPSLRRNEPEQSLMLQSLGALYTQGYEVDWQQFYPFEGVCVRLPSYPWQRERLWLDMLPAHGQAGVAMQATADNHPLLSQRLPLAQPTWQVPLDSSSPLIGACRVDGQILLSAATFVELALAAAERGLGAGSWQLTNLEIPESLHFAPEASPLLQVVLSAAGDSGAIVHFYTQIAGDPAWTSQATGTLERADSGTASPTSLAQLQAACNQELVATEFYNRLSGGGLDYGAPLRSLDQLWRGDGAALGRVQLSPGGISPALFEAGQQLLIAAQGEKAVPLVADQIERARLFAPPGETVWVYARLRTWAEPGEASPRGDVHCFDEDGTPIAQIEGVRLQPARSGASGIPTHWEDWLYRSEWQPRERPAERPNERKSGSWLIFSDTGGTGETLAACLRSRGERCVLVVHGREYVQLSESYFCIDPARGEDMRRLLAAALDKAKPACRGIIHLWSLDASPGETTTMQSIEAAQTLGCISILHLVQALAAAGLEQMPRLRAVMRGVQRVEGDTGAVSIAQSPLWGLGKVMPFEHPELGFTAIDLSPQCTPAEIESLFEECWSDERDDQVALRGQRRYVARLVRHAPPETAPAPVAVASLIGKSAARQAPGPGQIELQVCAVSLKRGPDGSTLELAQGWAGYIAAVGEGVSGFAPGDAVLAVAPGPVIPFLIVPAVLAAPKPIHWSFEQAATAPVAYLIAHHALDGLARIEAGERLLVDGTDTPVGLAAVQVAQRRGAVVFATAAAPLSILGPERVIDPQSLAFASELRSAAGGAAMDVVLSCRVGTSERRSVRTLGACGRFVQLGGAPVVAPQKNLACFAVELENLIRERPAAVGTLLTEVLSCFEAGIYAPLPVVAVTFQEADRLSEPEAAGTCLALVLSEPAAAGAVSLRPDGTYLITGGLGGLGLRLAERLVKRGARHLALVGRRGPNPAAQQAIARMTAAGAQVRVVQADVAREQEIVDALNHLGASMPPLRGIVHAAGVLANGFLLQMDEERFRSVMHSKVHGAWNLHVHTASTPLDFFVVYSSLASLLGSPGQGNYSAANAFLDALAHHRKAQDQQALSVCWGPWYEVGMAVDEDLQERLQEWGLGGVPPEQGLDALEALLGQEAAQVGVIALDWRMWYRSHPVVCDSPYFSCLVEGQNDPPAPANGPLTAEALAALPPDERCAVLESRLTRAIAQVLQLDPERVDHHQSLSAMGLDSLVALEVKNRIESAMSTLVSVTSLLRGPTIAQLAEQVLSKLVAPPTAPALPVPVEVLDSDQAEVLLGELEQLSDEQVHRLLNSILAEE</sequence>
<dbReference type="InterPro" id="IPR013968">
    <property type="entry name" value="PKS_KR"/>
</dbReference>
<dbReference type="Pfam" id="PF00550">
    <property type="entry name" value="PP-binding"/>
    <property type="match status" value="1"/>
</dbReference>
<dbReference type="Gene3D" id="3.40.366.10">
    <property type="entry name" value="Malonyl-Coenzyme A Acyl Carrier Protein, domain 2"/>
    <property type="match status" value="1"/>
</dbReference>
<dbReference type="InterPro" id="IPR050091">
    <property type="entry name" value="PKS_NRPS_Biosynth_Enz"/>
</dbReference>
<evidence type="ECO:0000256" key="4">
    <source>
        <dbReference type="ARBA" id="ARBA00023268"/>
    </source>
</evidence>
<dbReference type="InterPro" id="IPR020843">
    <property type="entry name" value="ER"/>
</dbReference>
<evidence type="ECO:0000256" key="3">
    <source>
        <dbReference type="ARBA" id="ARBA00022679"/>
    </source>
</evidence>
<dbReference type="Gene3D" id="3.40.47.10">
    <property type="match status" value="1"/>
</dbReference>
<dbReference type="SUPFAM" id="SSF52151">
    <property type="entry name" value="FabD/lysophospholipase-like"/>
    <property type="match status" value="1"/>
</dbReference>
<dbReference type="SUPFAM" id="SSF53901">
    <property type="entry name" value="Thiolase-like"/>
    <property type="match status" value="1"/>
</dbReference>
<dbReference type="SUPFAM" id="SSF47336">
    <property type="entry name" value="ACP-like"/>
    <property type="match status" value="1"/>
</dbReference>
<keyword evidence="3" id="KW-0808">Transferase</keyword>
<dbReference type="InterPro" id="IPR049490">
    <property type="entry name" value="C883_1060-like_KR_N"/>
</dbReference>
<feature type="region of interest" description="C-terminal hotdog fold" evidence="5">
    <location>
        <begin position="1053"/>
        <end position="1189"/>
    </location>
</feature>
<keyword evidence="2" id="KW-0597">Phosphoprotein</keyword>
<dbReference type="Gene3D" id="3.90.180.10">
    <property type="entry name" value="Medium-chain alcohol dehydrogenases, catalytic domain"/>
    <property type="match status" value="1"/>
</dbReference>
<accession>A0ABY3PRH9</accession>
<dbReference type="InterPro" id="IPR016039">
    <property type="entry name" value="Thiolase-like"/>
</dbReference>
<comment type="caution">
    <text evidence="5">Lacks conserved residue(s) required for the propagation of feature annotation.</text>
</comment>
<dbReference type="Pfam" id="PF21089">
    <property type="entry name" value="PKS_DH_N"/>
    <property type="match status" value="1"/>
</dbReference>
<evidence type="ECO:0000259" key="8">
    <source>
        <dbReference type="PROSITE" id="PS52019"/>
    </source>
</evidence>
<organism evidence="9 10">
    <name type="scientific">Gloeobacter morelensis MG652769</name>
    <dbReference type="NCBI Taxonomy" id="2781736"/>
    <lineage>
        <taxon>Bacteria</taxon>
        <taxon>Bacillati</taxon>
        <taxon>Cyanobacteriota</taxon>
        <taxon>Cyanophyceae</taxon>
        <taxon>Gloeobacterales</taxon>
        <taxon>Gloeobacteraceae</taxon>
        <taxon>Gloeobacter</taxon>
        <taxon>Gloeobacter morelensis</taxon>
    </lineage>
</organism>
<protein>
    <submittedName>
        <fullName evidence="9">SDR family NAD(P)-dependent oxidoreductase</fullName>
    </submittedName>
</protein>
<dbReference type="SMART" id="SM00826">
    <property type="entry name" value="PKS_DH"/>
    <property type="match status" value="1"/>
</dbReference>
<dbReference type="PROSITE" id="PS50075">
    <property type="entry name" value="CARRIER"/>
    <property type="match status" value="1"/>
</dbReference>
<dbReference type="SMART" id="SM01294">
    <property type="entry name" value="PKS_PP_betabranch"/>
    <property type="match status" value="1"/>
</dbReference>
<dbReference type="Pfam" id="PF22621">
    <property type="entry name" value="CurL-like_PKS_C"/>
    <property type="match status" value="1"/>
</dbReference>
<dbReference type="Pfam" id="PF02801">
    <property type="entry name" value="Ketoacyl-synt_C"/>
    <property type="match status" value="1"/>
</dbReference>
<dbReference type="Pfam" id="PF21394">
    <property type="entry name" value="Beta-ketacyl_N"/>
    <property type="match status" value="1"/>
</dbReference>
<dbReference type="Proteomes" id="UP001054846">
    <property type="component" value="Chromosome"/>
</dbReference>
<dbReference type="InterPro" id="IPR049551">
    <property type="entry name" value="PKS_DH_C"/>
</dbReference>
<feature type="domain" description="PKS/mFAS DH" evidence="8">
    <location>
        <begin position="905"/>
        <end position="1189"/>
    </location>
</feature>
<dbReference type="InterPro" id="IPR016036">
    <property type="entry name" value="Malonyl_transacylase_ACP-bd"/>
</dbReference>
<evidence type="ECO:0000256" key="1">
    <source>
        <dbReference type="ARBA" id="ARBA00022450"/>
    </source>
</evidence>
<evidence type="ECO:0000313" key="10">
    <source>
        <dbReference type="Proteomes" id="UP001054846"/>
    </source>
</evidence>
<dbReference type="InterPro" id="IPR014030">
    <property type="entry name" value="Ketoacyl_synth_N"/>
</dbReference>
<dbReference type="InterPro" id="IPR057326">
    <property type="entry name" value="KR_dom"/>
</dbReference>
<evidence type="ECO:0000259" key="6">
    <source>
        <dbReference type="PROSITE" id="PS50075"/>
    </source>
</evidence>
<dbReference type="InterPro" id="IPR020806">
    <property type="entry name" value="PKS_PP-bd"/>
</dbReference>
<dbReference type="PANTHER" id="PTHR43775:SF37">
    <property type="entry name" value="SI:DKEY-61P9.11"/>
    <property type="match status" value="1"/>
</dbReference>
<dbReference type="Pfam" id="PF08659">
    <property type="entry name" value="KR"/>
    <property type="match status" value="1"/>
</dbReference>
<dbReference type="SUPFAM" id="SSF55048">
    <property type="entry name" value="Probable ACP-binding domain of malonyl-CoA ACP transacylase"/>
    <property type="match status" value="1"/>
</dbReference>
<gene>
    <name evidence="9" type="ORF">ISF26_08085</name>
</gene>
<dbReference type="SMART" id="SM00827">
    <property type="entry name" value="PKS_AT"/>
    <property type="match status" value="1"/>
</dbReference>
<dbReference type="InterPro" id="IPR049900">
    <property type="entry name" value="PKS_mFAS_DH"/>
</dbReference>
<dbReference type="SMART" id="SM00822">
    <property type="entry name" value="PKS_KR"/>
    <property type="match status" value="1"/>
</dbReference>
<dbReference type="Gene3D" id="1.10.1200.10">
    <property type="entry name" value="ACP-like"/>
    <property type="match status" value="1"/>
</dbReference>
<keyword evidence="4" id="KW-0511">Multifunctional enzyme</keyword>
<dbReference type="SMART" id="SM00825">
    <property type="entry name" value="PKS_KS"/>
    <property type="match status" value="1"/>
</dbReference>
<dbReference type="EMBL" id="CP063845">
    <property type="protein sequence ID" value="UFP96153.1"/>
    <property type="molecule type" value="Genomic_DNA"/>
</dbReference>
<dbReference type="InterPro" id="IPR014031">
    <property type="entry name" value="Ketoacyl_synth_C"/>
</dbReference>